<comment type="subcellular location">
    <subcellularLocation>
        <location evidence="1">Cytoplasm</location>
    </subcellularLocation>
    <subcellularLocation>
        <location evidence="2">Golgi apparatus</location>
    </subcellularLocation>
</comment>
<evidence type="ECO:0000256" key="1">
    <source>
        <dbReference type="ARBA" id="ARBA00004496"/>
    </source>
</evidence>
<protein>
    <recommendedName>
        <fullName evidence="4">RAB6-interacting golgin</fullName>
    </recommendedName>
</protein>
<evidence type="ECO:0000256" key="2">
    <source>
        <dbReference type="ARBA" id="ARBA00004555"/>
    </source>
</evidence>
<proteinExistence type="evidence at transcript level"/>
<evidence type="ECO:0000256" key="7">
    <source>
        <dbReference type="ARBA" id="ARBA00023054"/>
    </source>
</evidence>
<evidence type="ECO:0000256" key="8">
    <source>
        <dbReference type="SAM" id="MobiDB-lite"/>
    </source>
</evidence>
<feature type="region of interest" description="Disordered" evidence="8">
    <location>
        <begin position="1"/>
        <end position="124"/>
    </location>
</feature>
<feature type="compositionally biased region" description="Basic and acidic residues" evidence="8">
    <location>
        <begin position="34"/>
        <end position="52"/>
    </location>
</feature>
<dbReference type="EMBL" id="GDAI01000380">
    <property type="protein sequence ID" value="JAI17223.1"/>
    <property type="molecule type" value="mRNA"/>
</dbReference>
<evidence type="ECO:0000256" key="6">
    <source>
        <dbReference type="ARBA" id="ARBA00023034"/>
    </source>
</evidence>
<keyword evidence="6" id="KW-0333">Golgi apparatus</keyword>
<accession>A0A0K8TSW2</accession>
<comment type="similarity">
    <text evidence="3">Belongs to the GORAB family.</text>
</comment>
<dbReference type="InterPro" id="IPR007033">
    <property type="entry name" value="GORAB"/>
</dbReference>
<keyword evidence="5" id="KW-0963">Cytoplasm</keyword>
<name>A0A0K8TSW2_TABBR</name>
<reference evidence="9" key="1">
    <citation type="journal article" date="2015" name="Insect Biochem. Mol. Biol.">
        <title>An insight into the sialome of the horse fly, Tabanus bromius.</title>
        <authorList>
            <person name="Ribeiro J.M."/>
            <person name="Kazimirova M."/>
            <person name="Takac P."/>
            <person name="Andersen J.F."/>
            <person name="Francischetti I.M."/>
        </authorList>
    </citation>
    <scope>NUCLEOTIDE SEQUENCE</scope>
</reference>
<dbReference type="AlphaFoldDB" id="A0A0K8TSW2"/>
<evidence type="ECO:0000256" key="4">
    <source>
        <dbReference type="ARBA" id="ARBA00014130"/>
    </source>
</evidence>
<evidence type="ECO:0000313" key="9">
    <source>
        <dbReference type="EMBL" id="JAI17223.1"/>
    </source>
</evidence>
<evidence type="ECO:0000256" key="3">
    <source>
        <dbReference type="ARBA" id="ARBA00005599"/>
    </source>
</evidence>
<feature type="compositionally biased region" description="Basic and acidic residues" evidence="8">
    <location>
        <begin position="110"/>
        <end position="124"/>
    </location>
</feature>
<keyword evidence="7" id="KW-0175">Coiled coil</keyword>
<evidence type="ECO:0000256" key="5">
    <source>
        <dbReference type="ARBA" id="ARBA00022490"/>
    </source>
</evidence>
<dbReference type="PANTHER" id="PTHR21470">
    <property type="entry name" value="RAB6-INTERACTING PROTEIN GORAB"/>
    <property type="match status" value="1"/>
</dbReference>
<dbReference type="PANTHER" id="PTHR21470:SF2">
    <property type="entry name" value="RAB6-INTERACTING GOLGIN"/>
    <property type="match status" value="1"/>
</dbReference>
<organism evidence="9">
    <name type="scientific">Tabanus bromius</name>
    <name type="common">Band-eyed brown horse fly</name>
    <dbReference type="NCBI Taxonomy" id="304241"/>
    <lineage>
        <taxon>Eukaryota</taxon>
        <taxon>Metazoa</taxon>
        <taxon>Ecdysozoa</taxon>
        <taxon>Arthropoda</taxon>
        <taxon>Hexapoda</taxon>
        <taxon>Insecta</taxon>
        <taxon>Pterygota</taxon>
        <taxon>Neoptera</taxon>
        <taxon>Endopterygota</taxon>
        <taxon>Diptera</taxon>
        <taxon>Brachycera</taxon>
        <taxon>Tabanomorpha</taxon>
        <taxon>Tabanoidea</taxon>
        <taxon>Tabanidae</taxon>
        <taxon>Tabanus</taxon>
    </lineage>
</organism>
<sequence>MSGKFNGFTQDDINKIANRTNKAKNFLNGPGIRRVPDKKPPSTKTESNDATKKSAPAKDCALDKPMTEESMTSLQEAVHFRPLPAVRRQSKSKEEHSDPENTDESILHISRSENESNAKNLEKKPVMVNSPFKGISLKDFESQRKLIEEQNKQKKAMLYKAIEQYSEKTAMEVKKIQEIKSELSKLDSDLAADVAILRKQIELASLQYSHVQKQYQQIESQFLKAKLDLHNAFEKKEMLTEHLCAIIAHNEDRKAKKLTELMEKVGISPTGEYVIPED</sequence>
<dbReference type="GO" id="GO:0005794">
    <property type="term" value="C:Golgi apparatus"/>
    <property type="evidence" value="ECO:0007669"/>
    <property type="project" value="UniProtKB-SubCell"/>
</dbReference>
<dbReference type="GO" id="GO:1905515">
    <property type="term" value="P:non-motile cilium assembly"/>
    <property type="evidence" value="ECO:0007669"/>
    <property type="project" value="TreeGrafter"/>
</dbReference>